<name>A0A0A9DRT8_ARUDO</name>
<protein>
    <submittedName>
        <fullName evidence="1">Uncharacterized protein</fullName>
    </submittedName>
</protein>
<reference evidence="1" key="2">
    <citation type="journal article" date="2015" name="Data Brief">
        <title>Shoot transcriptome of the giant reed, Arundo donax.</title>
        <authorList>
            <person name="Barrero R.A."/>
            <person name="Guerrero F.D."/>
            <person name="Moolhuijzen P."/>
            <person name="Goolsby J.A."/>
            <person name="Tidwell J."/>
            <person name="Bellgard S.E."/>
            <person name="Bellgard M.I."/>
        </authorList>
    </citation>
    <scope>NUCLEOTIDE SEQUENCE</scope>
    <source>
        <tissue evidence="1">Shoot tissue taken approximately 20 cm above the soil surface</tissue>
    </source>
</reference>
<accession>A0A0A9DRT8</accession>
<evidence type="ECO:0000313" key="1">
    <source>
        <dbReference type="EMBL" id="JAD88380.1"/>
    </source>
</evidence>
<proteinExistence type="predicted"/>
<dbReference type="EMBL" id="GBRH01209515">
    <property type="protein sequence ID" value="JAD88380.1"/>
    <property type="molecule type" value="Transcribed_RNA"/>
</dbReference>
<sequence>MMVSCRLPARKLQKILLKKQVLIYQRSSLWNYRRLDQSLLSIAHRGMRVKI</sequence>
<dbReference type="AlphaFoldDB" id="A0A0A9DRT8"/>
<reference evidence="1" key="1">
    <citation type="submission" date="2014-09" db="EMBL/GenBank/DDBJ databases">
        <authorList>
            <person name="Magalhaes I.L.F."/>
            <person name="Oliveira U."/>
            <person name="Santos F.R."/>
            <person name="Vidigal T.H.D.A."/>
            <person name="Brescovit A.D."/>
            <person name="Santos A.J."/>
        </authorList>
    </citation>
    <scope>NUCLEOTIDE SEQUENCE</scope>
    <source>
        <tissue evidence="1">Shoot tissue taken approximately 20 cm above the soil surface</tissue>
    </source>
</reference>
<organism evidence="1">
    <name type="scientific">Arundo donax</name>
    <name type="common">Giant reed</name>
    <name type="synonym">Donax arundinaceus</name>
    <dbReference type="NCBI Taxonomy" id="35708"/>
    <lineage>
        <taxon>Eukaryota</taxon>
        <taxon>Viridiplantae</taxon>
        <taxon>Streptophyta</taxon>
        <taxon>Embryophyta</taxon>
        <taxon>Tracheophyta</taxon>
        <taxon>Spermatophyta</taxon>
        <taxon>Magnoliopsida</taxon>
        <taxon>Liliopsida</taxon>
        <taxon>Poales</taxon>
        <taxon>Poaceae</taxon>
        <taxon>PACMAD clade</taxon>
        <taxon>Arundinoideae</taxon>
        <taxon>Arundineae</taxon>
        <taxon>Arundo</taxon>
    </lineage>
</organism>